<accession>A0A165YYG8</accession>
<protein>
    <submittedName>
        <fullName evidence="1">Uncharacterized protein</fullName>
    </submittedName>
</protein>
<sequence length="62" mass="7318">MSPAWLLAQSDRMRLLEMARILPRYISVDSTPKLKTRILRDIDEMNAAPVVFRWKNFDLEVV</sequence>
<gene>
    <name evidence="1" type="ORF">TK06_05295</name>
</gene>
<dbReference type="AlphaFoldDB" id="A0A165YYG8"/>
<proteinExistence type="predicted"/>
<evidence type="ECO:0000313" key="1">
    <source>
        <dbReference type="EMBL" id="AMZ70543.1"/>
    </source>
</evidence>
<evidence type="ECO:0000313" key="2">
    <source>
        <dbReference type="Proteomes" id="UP000076083"/>
    </source>
</evidence>
<organism evidence="1 2">
    <name type="scientific">Pseudomonas fluorescens</name>
    <dbReference type="NCBI Taxonomy" id="294"/>
    <lineage>
        <taxon>Bacteria</taxon>
        <taxon>Pseudomonadati</taxon>
        <taxon>Pseudomonadota</taxon>
        <taxon>Gammaproteobacteria</taxon>
        <taxon>Pseudomonadales</taxon>
        <taxon>Pseudomonadaceae</taxon>
        <taxon>Pseudomonas</taxon>
    </lineage>
</organism>
<reference evidence="1 2" key="2">
    <citation type="journal article" date="2018" name="Nature">
        <title>Mutant phenotypes for thousands of bacterial genes of unknown function.</title>
        <authorList>
            <person name="Price M.N."/>
            <person name="Wetmore K.M."/>
            <person name="Waters R.J."/>
            <person name="Callaghan M."/>
            <person name="Ray J."/>
            <person name="Liu H."/>
            <person name="Kuehl J.V."/>
            <person name="Melnyk R.A."/>
            <person name="Lamson J.S."/>
            <person name="Suh Y."/>
            <person name="Carlson H.K."/>
            <person name="Esquivel Z."/>
            <person name="Sadeeshkumar H."/>
            <person name="Chakraborty R."/>
            <person name="Zane G.M."/>
            <person name="Rubin B.E."/>
            <person name="Wall J.D."/>
            <person name="Visel A."/>
            <person name="Bristow J."/>
            <person name="Blow M.J."/>
            <person name="Arkin A.P."/>
            <person name="Deutschbauer A.M."/>
        </authorList>
    </citation>
    <scope>NUCLEOTIDE SEQUENCE [LARGE SCALE GENOMIC DNA]</scope>
    <source>
        <strain evidence="1 2">FW300-N2E2</strain>
    </source>
</reference>
<name>A0A165YYG8_PSEFL</name>
<dbReference type="EMBL" id="CP015225">
    <property type="protein sequence ID" value="AMZ70543.1"/>
    <property type="molecule type" value="Genomic_DNA"/>
</dbReference>
<reference evidence="2" key="1">
    <citation type="submission" date="2016-04" db="EMBL/GenBank/DDBJ databases">
        <authorList>
            <person name="Ray J."/>
            <person name="Price M."/>
            <person name="Deutschbauer A."/>
        </authorList>
    </citation>
    <scope>NUCLEOTIDE SEQUENCE [LARGE SCALE GENOMIC DNA]</scope>
    <source>
        <strain evidence="2">FW300-N2E2</strain>
    </source>
</reference>
<dbReference type="Proteomes" id="UP000076083">
    <property type="component" value="Chromosome"/>
</dbReference>